<dbReference type="VEuPathDB" id="FungiDB:TREMEDRAFT_61821"/>
<comment type="subcellular location">
    <subcellularLocation>
        <location evidence="1">Membrane</location>
        <topology evidence="1">Multi-pass membrane protein</topology>
    </subcellularLocation>
</comment>
<dbReference type="GO" id="GO:0004932">
    <property type="term" value="F:mating-type factor pheromone receptor activity"/>
    <property type="evidence" value="ECO:0007669"/>
    <property type="project" value="InterPro"/>
</dbReference>
<dbReference type="Proteomes" id="UP000289152">
    <property type="component" value="Unassembled WGS sequence"/>
</dbReference>
<accession>A0A4Q1BUU4</accession>
<dbReference type="Pfam" id="PF02076">
    <property type="entry name" value="STE3"/>
    <property type="match status" value="1"/>
</dbReference>
<evidence type="ECO:0000256" key="7">
    <source>
        <dbReference type="ARBA" id="ARBA00023136"/>
    </source>
</evidence>
<name>A0A4Q1BUU4_TREME</name>
<evidence type="ECO:0000313" key="13">
    <source>
        <dbReference type="Proteomes" id="UP000289152"/>
    </source>
</evidence>
<feature type="compositionally biased region" description="Polar residues" evidence="10">
    <location>
        <begin position="319"/>
        <end position="341"/>
    </location>
</feature>
<evidence type="ECO:0000256" key="6">
    <source>
        <dbReference type="ARBA" id="ARBA00023040"/>
    </source>
</evidence>
<sequence length="390" mass="43376">MSNLVNLLVPSIIALLTALYPAPWHLRTRNIATLSMIFWMTALNLVHIVNCLVWNNSAEIKARAWGDISSLVLVGYNFGLPLAHMILAKQLEAYTTLRSKSPLYDSTSRRRHKLVDLSFSIIGPIAGILLHLSTQDRRFYVVEGFGPMAATYWDTWGVILMAIIPIVIAGAAAVYTIMALVNVYLRRQQMLSLIASDASVNKEQFFRLYFLTIAEMGTCGLRAIFNLVSFQHGPQPLGHRGPPVKSLSLIESISSSDLSSTNNLVLQLQWYTVVACSFVFFLCFATSTETKKFWNNLFRRVFCIKESPQSGSRKLGSWDASTSAGTKKSPFTSTGTATSESAYPVTPKEAYSLEEMLGKTTIGKNREEAIWDEHKQADMYIASYEGGKGE</sequence>
<dbReference type="PANTHER" id="PTHR28097">
    <property type="entry name" value="PHEROMONE A FACTOR RECEPTOR"/>
    <property type="match status" value="1"/>
</dbReference>
<gene>
    <name evidence="12" type="ORF">M231_00634</name>
</gene>
<evidence type="ECO:0000256" key="5">
    <source>
        <dbReference type="ARBA" id="ARBA00022989"/>
    </source>
</evidence>
<proteinExistence type="inferred from homology"/>
<evidence type="ECO:0000256" key="2">
    <source>
        <dbReference type="ARBA" id="ARBA00011085"/>
    </source>
</evidence>
<feature type="transmembrane region" description="Helical" evidence="11">
    <location>
        <begin position="268"/>
        <end position="287"/>
    </location>
</feature>
<dbReference type="AlphaFoldDB" id="A0A4Q1BUU4"/>
<evidence type="ECO:0000256" key="9">
    <source>
        <dbReference type="ARBA" id="ARBA00023224"/>
    </source>
</evidence>
<evidence type="ECO:0000256" key="11">
    <source>
        <dbReference type="SAM" id="Phobius"/>
    </source>
</evidence>
<keyword evidence="6" id="KW-0297">G-protein coupled receptor</keyword>
<dbReference type="GO" id="GO:0000750">
    <property type="term" value="P:pheromone-dependent signal transduction involved in conjugation with cellular fusion"/>
    <property type="evidence" value="ECO:0007669"/>
    <property type="project" value="TreeGrafter"/>
</dbReference>
<organism evidence="12 13">
    <name type="scientific">Tremella mesenterica</name>
    <name type="common">Jelly fungus</name>
    <dbReference type="NCBI Taxonomy" id="5217"/>
    <lineage>
        <taxon>Eukaryota</taxon>
        <taxon>Fungi</taxon>
        <taxon>Dikarya</taxon>
        <taxon>Basidiomycota</taxon>
        <taxon>Agaricomycotina</taxon>
        <taxon>Tremellomycetes</taxon>
        <taxon>Tremellales</taxon>
        <taxon>Tremellaceae</taxon>
        <taxon>Tremella</taxon>
    </lineage>
</organism>
<evidence type="ECO:0000256" key="8">
    <source>
        <dbReference type="ARBA" id="ARBA00023170"/>
    </source>
</evidence>
<protein>
    <submittedName>
        <fullName evidence="12">Pheromone a factor receptor</fullName>
    </submittedName>
</protein>
<comment type="caution">
    <text evidence="12">The sequence shown here is derived from an EMBL/GenBank/DDBJ whole genome shotgun (WGS) entry which is preliminary data.</text>
</comment>
<dbReference type="InParanoid" id="A0A4Q1BUU4"/>
<keyword evidence="9" id="KW-0807">Transducer</keyword>
<evidence type="ECO:0000256" key="10">
    <source>
        <dbReference type="SAM" id="MobiDB-lite"/>
    </source>
</evidence>
<feature type="transmembrane region" description="Helical" evidence="11">
    <location>
        <begin position="206"/>
        <end position="225"/>
    </location>
</feature>
<evidence type="ECO:0000256" key="3">
    <source>
        <dbReference type="ARBA" id="ARBA00022507"/>
    </source>
</evidence>
<dbReference type="PRINTS" id="PR00899">
    <property type="entry name" value="GPCRSTE3"/>
</dbReference>
<feature type="transmembrane region" description="Helical" evidence="11">
    <location>
        <begin position="156"/>
        <end position="185"/>
    </location>
</feature>
<dbReference type="GO" id="GO:0005886">
    <property type="term" value="C:plasma membrane"/>
    <property type="evidence" value="ECO:0007669"/>
    <property type="project" value="TreeGrafter"/>
</dbReference>
<dbReference type="STRING" id="5217.A0A4Q1BUU4"/>
<dbReference type="EMBL" id="SDIL01000004">
    <property type="protein sequence ID" value="RXK41913.1"/>
    <property type="molecule type" value="Genomic_DNA"/>
</dbReference>
<feature type="region of interest" description="Disordered" evidence="10">
    <location>
        <begin position="309"/>
        <end position="343"/>
    </location>
</feature>
<keyword evidence="5 11" id="KW-1133">Transmembrane helix</keyword>
<keyword evidence="3" id="KW-0589">Pheromone response</keyword>
<reference evidence="12 13" key="1">
    <citation type="submission" date="2016-06" db="EMBL/GenBank/DDBJ databases">
        <title>Evolution of pathogenesis and genome organization in the Tremellales.</title>
        <authorList>
            <person name="Cuomo C."/>
            <person name="Litvintseva A."/>
            <person name="Heitman J."/>
            <person name="Chen Y."/>
            <person name="Sun S."/>
            <person name="Springer D."/>
            <person name="Dromer F."/>
            <person name="Young S."/>
            <person name="Zeng Q."/>
            <person name="Chapman S."/>
            <person name="Gujja S."/>
            <person name="Saif S."/>
            <person name="Birren B."/>
        </authorList>
    </citation>
    <scope>NUCLEOTIDE SEQUENCE [LARGE SCALE GENOMIC DNA]</scope>
    <source>
        <strain evidence="12 13">ATCC 28783</strain>
    </source>
</reference>
<dbReference type="FunCoup" id="A0A4Q1BUU4">
    <property type="interactions" value="80"/>
</dbReference>
<feature type="transmembrane region" description="Helical" evidence="11">
    <location>
        <begin position="31"/>
        <end position="53"/>
    </location>
</feature>
<evidence type="ECO:0000256" key="4">
    <source>
        <dbReference type="ARBA" id="ARBA00022692"/>
    </source>
</evidence>
<evidence type="ECO:0000313" key="12">
    <source>
        <dbReference type="EMBL" id="RXK41913.1"/>
    </source>
</evidence>
<dbReference type="InterPro" id="IPR001499">
    <property type="entry name" value="GPCR_STE3"/>
</dbReference>
<keyword evidence="7 11" id="KW-0472">Membrane</keyword>
<dbReference type="OrthoDB" id="2874149at2759"/>
<comment type="similarity">
    <text evidence="2">Belongs to the G-protein coupled receptor 4 family.</text>
</comment>
<evidence type="ECO:0000256" key="1">
    <source>
        <dbReference type="ARBA" id="ARBA00004141"/>
    </source>
</evidence>
<keyword evidence="8 12" id="KW-0675">Receptor</keyword>
<dbReference type="PANTHER" id="PTHR28097:SF1">
    <property type="entry name" value="PHEROMONE A FACTOR RECEPTOR"/>
    <property type="match status" value="1"/>
</dbReference>
<feature type="transmembrane region" description="Helical" evidence="11">
    <location>
        <begin position="114"/>
        <end position="132"/>
    </location>
</feature>
<keyword evidence="4 11" id="KW-0812">Transmembrane</keyword>
<keyword evidence="13" id="KW-1185">Reference proteome</keyword>